<dbReference type="Gene3D" id="1.20.120.330">
    <property type="entry name" value="Nucleotidyltransferases domain 2"/>
    <property type="match status" value="1"/>
</dbReference>
<dbReference type="Proteomes" id="UP000051012">
    <property type="component" value="Unassembled WGS sequence"/>
</dbReference>
<gene>
    <name evidence="3" type="ORF">AMJ52_07390</name>
</gene>
<organism evidence="3 4">
    <name type="scientific">candidate division TA06 bacterium DG_78</name>
    <dbReference type="NCBI Taxonomy" id="1703772"/>
    <lineage>
        <taxon>Bacteria</taxon>
        <taxon>Bacteria division TA06</taxon>
    </lineage>
</organism>
<dbReference type="InterPro" id="IPR012481">
    <property type="entry name" value="KNTase_C"/>
</dbReference>
<sequence>MNHKERITIAKALTKKIVRKYGKDIYGIVIYGSVAKNEDRRYSDLEMYVVTKKKLKVKEVKYVYRGMNIEVSYIPAREMLRNAKTISLNWPIATDFYRSYLILYEKGDWFQKLRRAVASQNPRDFKRAIQKYLVWFYELMAKIKNAYRYKDNYSFLWLAAFLGWESIIFLGLVNRKYYKSERDVFTSVMNFPIRPKNYQRLLETVCHFSVKDKKKIYHATLKLFAELQWIARERGISVEENKLFV</sequence>
<dbReference type="CDD" id="cd05403">
    <property type="entry name" value="NT_KNTase_like"/>
    <property type="match status" value="1"/>
</dbReference>
<accession>A0A0S7YBL6</accession>
<keyword evidence="1" id="KW-0472">Membrane</keyword>
<dbReference type="SUPFAM" id="SSF81593">
    <property type="entry name" value="Nucleotidyltransferase substrate binding subunit/domain"/>
    <property type="match status" value="1"/>
</dbReference>
<dbReference type="AlphaFoldDB" id="A0A0S7YBL6"/>
<dbReference type="EMBL" id="LJNI01000097">
    <property type="protein sequence ID" value="KPJ72125.1"/>
    <property type="molecule type" value="Genomic_DNA"/>
</dbReference>
<keyword evidence="1" id="KW-1133">Transmembrane helix</keyword>
<evidence type="ECO:0000313" key="4">
    <source>
        <dbReference type="Proteomes" id="UP000051012"/>
    </source>
</evidence>
<feature type="transmembrane region" description="Helical" evidence="1">
    <location>
        <begin position="155"/>
        <end position="173"/>
    </location>
</feature>
<comment type="caution">
    <text evidence="3">The sequence shown here is derived from an EMBL/GenBank/DDBJ whole genome shotgun (WGS) entry which is preliminary data.</text>
</comment>
<evidence type="ECO:0000256" key="1">
    <source>
        <dbReference type="SAM" id="Phobius"/>
    </source>
</evidence>
<name>A0A0S7YBL6_UNCT6</name>
<evidence type="ECO:0000259" key="2">
    <source>
        <dbReference type="Pfam" id="PF07827"/>
    </source>
</evidence>
<evidence type="ECO:0000313" key="3">
    <source>
        <dbReference type="EMBL" id="KPJ72125.1"/>
    </source>
</evidence>
<reference evidence="3 4" key="1">
    <citation type="journal article" date="2015" name="Microbiome">
        <title>Genomic resolution of linkages in carbon, nitrogen, and sulfur cycling among widespread estuary sediment bacteria.</title>
        <authorList>
            <person name="Baker B.J."/>
            <person name="Lazar C.S."/>
            <person name="Teske A.P."/>
            <person name="Dick G.J."/>
        </authorList>
    </citation>
    <scope>NUCLEOTIDE SEQUENCE [LARGE SCALE GENOMIC DNA]</scope>
    <source>
        <strain evidence="3">DG_78</strain>
    </source>
</reference>
<dbReference type="InterPro" id="IPR043519">
    <property type="entry name" value="NT_sf"/>
</dbReference>
<protein>
    <recommendedName>
        <fullName evidence="2">Kanamycin nucleotidyltransferase C-terminal domain-containing protein</fullName>
    </recommendedName>
</protein>
<dbReference type="GO" id="GO:0046677">
    <property type="term" value="P:response to antibiotic"/>
    <property type="evidence" value="ECO:0007669"/>
    <property type="project" value="InterPro"/>
</dbReference>
<keyword evidence="1" id="KW-0812">Transmembrane</keyword>
<dbReference type="Pfam" id="PF07827">
    <property type="entry name" value="KNTase_C"/>
    <property type="match status" value="1"/>
</dbReference>
<dbReference type="SUPFAM" id="SSF81301">
    <property type="entry name" value="Nucleotidyltransferase"/>
    <property type="match status" value="1"/>
</dbReference>
<proteinExistence type="predicted"/>
<dbReference type="GO" id="GO:0016779">
    <property type="term" value="F:nucleotidyltransferase activity"/>
    <property type="evidence" value="ECO:0007669"/>
    <property type="project" value="InterPro"/>
</dbReference>
<dbReference type="Gene3D" id="3.30.460.10">
    <property type="entry name" value="Beta Polymerase, domain 2"/>
    <property type="match status" value="1"/>
</dbReference>
<feature type="domain" description="Kanamycin nucleotidyltransferase C-terminal" evidence="2">
    <location>
        <begin position="108"/>
        <end position="236"/>
    </location>
</feature>